<dbReference type="Pfam" id="PF09835">
    <property type="entry name" value="DUF2062"/>
    <property type="match status" value="1"/>
</dbReference>
<feature type="transmembrane region" description="Helical" evidence="2">
    <location>
        <begin position="37"/>
        <end position="64"/>
    </location>
</feature>
<evidence type="ECO:0000313" key="5">
    <source>
        <dbReference type="Proteomes" id="UP000825051"/>
    </source>
</evidence>
<evidence type="ECO:0000313" key="4">
    <source>
        <dbReference type="EMBL" id="QYM78059.1"/>
    </source>
</evidence>
<evidence type="ECO:0000259" key="3">
    <source>
        <dbReference type="Pfam" id="PF09835"/>
    </source>
</evidence>
<evidence type="ECO:0000256" key="1">
    <source>
        <dbReference type="SAM" id="MobiDB-lite"/>
    </source>
</evidence>
<evidence type="ECO:0000256" key="2">
    <source>
        <dbReference type="SAM" id="Phobius"/>
    </source>
</evidence>
<dbReference type="PANTHER" id="PTHR40547">
    <property type="entry name" value="SLL0298 PROTEIN"/>
    <property type="match status" value="1"/>
</dbReference>
<feature type="region of interest" description="Disordered" evidence="1">
    <location>
        <begin position="183"/>
        <end position="204"/>
    </location>
</feature>
<proteinExistence type="predicted"/>
<dbReference type="Proteomes" id="UP000825051">
    <property type="component" value="Chromosome"/>
</dbReference>
<dbReference type="EMBL" id="CP080507">
    <property type="protein sequence ID" value="QYM78059.1"/>
    <property type="molecule type" value="Genomic_DNA"/>
</dbReference>
<keyword evidence="2" id="KW-0472">Membrane</keyword>
<feature type="domain" description="DUF2062" evidence="3">
    <location>
        <begin position="15"/>
        <end position="187"/>
    </location>
</feature>
<reference evidence="4" key="1">
    <citation type="submission" date="2021-08" db="EMBL/GenBank/DDBJ databases">
        <title>Genome of a novel bacterium of the phylum Verrucomicrobia, Oleiharenicola sp. KSB-15.</title>
        <authorList>
            <person name="Chung J.-H."/>
            <person name="Ahn J.-H."/>
            <person name="Yoon Y."/>
            <person name="Kim D.-Y."/>
            <person name="An S.-H."/>
            <person name="Park I."/>
            <person name="Yeon J."/>
        </authorList>
    </citation>
    <scope>NUCLEOTIDE SEQUENCE</scope>
    <source>
        <strain evidence="4">KSB-15</strain>
    </source>
</reference>
<name>A0A8F9TRV5_9BACT</name>
<dbReference type="AlphaFoldDB" id="A0A8F9TRV5"/>
<feature type="compositionally biased region" description="Basic residues" evidence="1">
    <location>
        <begin position="183"/>
        <end position="196"/>
    </location>
</feature>
<feature type="transmembrane region" description="Helical" evidence="2">
    <location>
        <begin position="153"/>
        <end position="176"/>
    </location>
</feature>
<gene>
    <name evidence="4" type="ORF">K0B96_12150</name>
</gene>
<organism evidence="4 5">
    <name type="scientific">Horticoccus luteus</name>
    <dbReference type="NCBI Taxonomy" id="2862869"/>
    <lineage>
        <taxon>Bacteria</taxon>
        <taxon>Pseudomonadati</taxon>
        <taxon>Verrucomicrobiota</taxon>
        <taxon>Opitutia</taxon>
        <taxon>Opitutales</taxon>
        <taxon>Opitutaceae</taxon>
        <taxon>Horticoccus</taxon>
    </lineage>
</organism>
<feature type="region of interest" description="Disordered" evidence="1">
    <location>
        <begin position="123"/>
        <end position="145"/>
    </location>
</feature>
<dbReference type="RefSeq" id="WP_220161163.1">
    <property type="nucleotide sequence ID" value="NZ_CP080507.1"/>
</dbReference>
<dbReference type="KEGG" id="ole:K0B96_12150"/>
<dbReference type="InterPro" id="IPR018639">
    <property type="entry name" value="DUF2062"/>
</dbReference>
<keyword evidence="2" id="KW-0812">Transmembrane</keyword>
<protein>
    <submittedName>
        <fullName evidence="4">DUF2062 domain-containing protein</fullName>
    </submittedName>
</protein>
<sequence>MPRRAVFHRYPFVGRFAAAARRRAYLWSFKSAHVRPALYAGSVLSLLPVMGVQLPLALLLSLLLRSNFMILGGLQFITNPFTAAPIYYATHQLGAAIIHSTGIGRSPDEHAISAPISDGAVEAPPRDELSADSASVRHPSPHPHPWRHRIGTAFNALVLGGTLSGLALGLVLDLAWRLGAASHARHKIHRPPRSRSTRSNAPPQ</sequence>
<keyword evidence="5" id="KW-1185">Reference proteome</keyword>
<keyword evidence="2" id="KW-1133">Transmembrane helix</keyword>
<dbReference type="PANTHER" id="PTHR40547:SF1">
    <property type="entry name" value="SLL0298 PROTEIN"/>
    <property type="match status" value="1"/>
</dbReference>
<accession>A0A8F9TRV5</accession>